<accession>A0A448PCV6</accession>
<evidence type="ECO:0000256" key="4">
    <source>
        <dbReference type="ARBA" id="ARBA00022839"/>
    </source>
</evidence>
<keyword evidence="3 7" id="KW-0378">Hydrolase</keyword>
<dbReference type="KEGG" id="tbw:NCTC13354_00437"/>
<evidence type="ECO:0000313" key="8">
    <source>
        <dbReference type="Proteomes" id="UP000269542"/>
    </source>
</evidence>
<dbReference type="GO" id="GO:0003676">
    <property type="term" value="F:nucleic acid binding"/>
    <property type="evidence" value="ECO:0007669"/>
    <property type="project" value="InterPro"/>
</dbReference>
<dbReference type="PANTHER" id="PTHR11046:SF0">
    <property type="entry name" value="OLIGORIBONUCLEASE, MITOCHONDRIAL"/>
    <property type="match status" value="1"/>
</dbReference>
<dbReference type="InterPro" id="IPR013520">
    <property type="entry name" value="Ribonucl_H"/>
</dbReference>
<comment type="similarity">
    <text evidence="1">Belongs to the oligoribonuclease family.</text>
</comment>
<dbReference type="GO" id="GO:0000175">
    <property type="term" value="F:3'-5'-RNA exonuclease activity"/>
    <property type="evidence" value="ECO:0007669"/>
    <property type="project" value="InterPro"/>
</dbReference>
<dbReference type="EC" id="3.1.-.-" evidence="7"/>
<evidence type="ECO:0000256" key="1">
    <source>
        <dbReference type="ARBA" id="ARBA00009921"/>
    </source>
</evidence>
<dbReference type="OrthoDB" id="9801329at2"/>
<evidence type="ECO:0000256" key="5">
    <source>
        <dbReference type="SAM" id="MobiDB-lite"/>
    </source>
</evidence>
<proteinExistence type="inferred from homology"/>
<keyword evidence="8" id="KW-1185">Reference proteome</keyword>
<name>A0A448PCV6_9ACTO</name>
<dbReference type="Proteomes" id="UP000269542">
    <property type="component" value="Chromosome"/>
</dbReference>
<dbReference type="Gene3D" id="3.30.420.10">
    <property type="entry name" value="Ribonuclease H-like superfamily/Ribonuclease H"/>
    <property type="match status" value="1"/>
</dbReference>
<gene>
    <name evidence="7" type="primary">orn</name>
    <name evidence="7" type="ORF">NCTC13354_00437</name>
</gene>
<evidence type="ECO:0000256" key="3">
    <source>
        <dbReference type="ARBA" id="ARBA00022801"/>
    </source>
</evidence>
<feature type="domain" description="Exonuclease" evidence="6">
    <location>
        <begin position="1"/>
        <end position="167"/>
    </location>
</feature>
<dbReference type="InterPro" id="IPR036397">
    <property type="entry name" value="RNaseH_sf"/>
</dbReference>
<reference evidence="7 8" key="1">
    <citation type="submission" date="2018-12" db="EMBL/GenBank/DDBJ databases">
        <authorList>
            <consortium name="Pathogen Informatics"/>
        </authorList>
    </citation>
    <scope>NUCLEOTIDE SEQUENCE [LARGE SCALE GENOMIC DNA]</scope>
    <source>
        <strain evidence="7 8">NCTC13354</strain>
    </source>
</reference>
<dbReference type="PANTHER" id="PTHR11046">
    <property type="entry name" value="OLIGORIBONUCLEASE, MITOCHONDRIAL"/>
    <property type="match status" value="1"/>
</dbReference>
<evidence type="ECO:0000256" key="2">
    <source>
        <dbReference type="ARBA" id="ARBA00022722"/>
    </source>
</evidence>
<dbReference type="CDD" id="cd06135">
    <property type="entry name" value="Orn"/>
    <property type="match status" value="1"/>
</dbReference>
<keyword evidence="2" id="KW-0540">Nuclease</keyword>
<sequence>MTGLDLDVDSIVEIAVVVTDSELFPLDDGLRIVIKPTAQAVEQMDPYVRDMHTATGLINMWDDGVSLADAEAAVMAYIERFVPEPRRAPLGGNSVGTDRSFIARDMPTLDAHLHYRIIDVSSIKELAKRWYPRTYFAAPEKTGNHTALGDIYDSIDELRYYRAVLFPDGEGPSTEESQEIARQIESDLTRSRAQQAAKDER</sequence>
<dbReference type="EMBL" id="LR134476">
    <property type="protein sequence ID" value="VEI12745.1"/>
    <property type="molecule type" value="Genomic_DNA"/>
</dbReference>
<dbReference type="InterPro" id="IPR012337">
    <property type="entry name" value="RNaseH-like_sf"/>
</dbReference>
<evidence type="ECO:0000259" key="6">
    <source>
        <dbReference type="SMART" id="SM00479"/>
    </source>
</evidence>
<dbReference type="Pfam" id="PF00929">
    <property type="entry name" value="RNase_T"/>
    <property type="match status" value="1"/>
</dbReference>
<keyword evidence="4" id="KW-0269">Exonuclease</keyword>
<dbReference type="NCBIfam" id="NF003765">
    <property type="entry name" value="PRK05359.1"/>
    <property type="match status" value="1"/>
</dbReference>
<dbReference type="SUPFAM" id="SSF53098">
    <property type="entry name" value="Ribonuclease H-like"/>
    <property type="match status" value="1"/>
</dbReference>
<dbReference type="AlphaFoldDB" id="A0A448PCV6"/>
<evidence type="ECO:0000313" key="7">
    <source>
        <dbReference type="EMBL" id="VEI12745.1"/>
    </source>
</evidence>
<protein>
    <submittedName>
        <fullName evidence="7">Oligoribonuclease</fullName>
        <ecNumber evidence="7">3.1.-.-</ecNumber>
    </submittedName>
</protein>
<dbReference type="SMART" id="SM00479">
    <property type="entry name" value="EXOIII"/>
    <property type="match status" value="1"/>
</dbReference>
<organism evidence="7 8">
    <name type="scientific">Trueperella bialowiezensis</name>
    <dbReference type="NCBI Taxonomy" id="312285"/>
    <lineage>
        <taxon>Bacteria</taxon>
        <taxon>Bacillati</taxon>
        <taxon>Actinomycetota</taxon>
        <taxon>Actinomycetes</taxon>
        <taxon>Actinomycetales</taxon>
        <taxon>Actinomycetaceae</taxon>
        <taxon>Trueperella</taxon>
    </lineage>
</organism>
<dbReference type="InterPro" id="IPR022894">
    <property type="entry name" value="Oligoribonuclease"/>
</dbReference>
<feature type="region of interest" description="Disordered" evidence="5">
    <location>
        <begin position="169"/>
        <end position="201"/>
    </location>
</feature>